<dbReference type="EMBL" id="BARS01046368">
    <property type="protein sequence ID" value="GAG29090.1"/>
    <property type="molecule type" value="Genomic_DNA"/>
</dbReference>
<gene>
    <name evidence="1" type="ORF">S01H1_69806</name>
</gene>
<reference evidence="1" key="1">
    <citation type="journal article" date="2014" name="Front. Microbiol.">
        <title>High frequency of phylogenetically diverse reductive dehalogenase-homologous genes in deep subseafloor sedimentary metagenomes.</title>
        <authorList>
            <person name="Kawai M."/>
            <person name="Futagami T."/>
            <person name="Toyoda A."/>
            <person name="Takaki Y."/>
            <person name="Nishi S."/>
            <person name="Hori S."/>
            <person name="Arai W."/>
            <person name="Tsubouchi T."/>
            <person name="Morono Y."/>
            <person name="Uchiyama I."/>
            <person name="Ito T."/>
            <person name="Fujiyama A."/>
            <person name="Inagaki F."/>
            <person name="Takami H."/>
        </authorList>
    </citation>
    <scope>NUCLEOTIDE SEQUENCE</scope>
    <source>
        <strain evidence="1">Expedition CK06-06</strain>
    </source>
</reference>
<sequence length="42" mass="4717">LFDTVSHDNAVEVLKSWQRDPDYQDAIERLRAGGARTSGGER</sequence>
<accession>X0WEL3</accession>
<dbReference type="AlphaFoldDB" id="X0WEL3"/>
<protein>
    <submittedName>
        <fullName evidence="1">Uncharacterized protein</fullName>
    </submittedName>
</protein>
<comment type="caution">
    <text evidence="1">The sequence shown here is derived from an EMBL/GenBank/DDBJ whole genome shotgun (WGS) entry which is preliminary data.</text>
</comment>
<feature type="non-terminal residue" evidence="1">
    <location>
        <position position="1"/>
    </location>
</feature>
<organism evidence="1">
    <name type="scientific">marine sediment metagenome</name>
    <dbReference type="NCBI Taxonomy" id="412755"/>
    <lineage>
        <taxon>unclassified sequences</taxon>
        <taxon>metagenomes</taxon>
        <taxon>ecological metagenomes</taxon>
    </lineage>
</organism>
<proteinExistence type="predicted"/>
<name>X0WEL3_9ZZZZ</name>
<evidence type="ECO:0000313" key="1">
    <source>
        <dbReference type="EMBL" id="GAG29090.1"/>
    </source>
</evidence>